<dbReference type="InterPro" id="IPR035920">
    <property type="entry name" value="YhbY-like_sf"/>
</dbReference>
<proteinExistence type="predicted"/>
<evidence type="ECO:0000256" key="7">
    <source>
        <dbReference type="ARBA" id="ARBA00022946"/>
    </source>
</evidence>
<dbReference type="FunFam" id="3.30.110.60:FF:000002">
    <property type="entry name" value="CRS2-associated factor 1, chloroplastic"/>
    <property type="match status" value="2"/>
</dbReference>
<feature type="compositionally biased region" description="Low complexity" evidence="12">
    <location>
        <begin position="165"/>
        <end position="174"/>
    </location>
</feature>
<keyword evidence="7" id="KW-0809">Transit peptide</keyword>
<evidence type="ECO:0000256" key="3">
    <source>
        <dbReference type="ARBA" id="ARBA00022640"/>
    </source>
</evidence>
<evidence type="ECO:0000256" key="6">
    <source>
        <dbReference type="ARBA" id="ARBA00022884"/>
    </source>
</evidence>
<dbReference type="PANTHER" id="PTHR31846:SF7">
    <property type="entry name" value="CRS1 _ YHBY (CRM) DOMAIN-CONTAINING PROTEIN"/>
    <property type="match status" value="1"/>
</dbReference>
<gene>
    <name evidence="14" type="ORF">H6P81_000223</name>
</gene>
<keyword evidence="11" id="KW-0175">Coiled coil</keyword>
<feature type="domain" description="CRM" evidence="13">
    <location>
        <begin position="283"/>
        <end position="379"/>
    </location>
</feature>
<dbReference type="InterPro" id="IPR045278">
    <property type="entry name" value="CRS1/CFM2/CFM3"/>
</dbReference>
<feature type="compositionally biased region" description="Polar residues" evidence="12">
    <location>
        <begin position="414"/>
        <end position="430"/>
    </location>
</feature>
<dbReference type="AlphaFoldDB" id="A0AAV7F3H7"/>
<keyword evidence="15" id="KW-1185">Reference proteome</keyword>
<dbReference type="Gene3D" id="3.30.110.60">
    <property type="entry name" value="YhbY-like"/>
    <property type="match status" value="3"/>
</dbReference>
<evidence type="ECO:0000256" key="10">
    <source>
        <dbReference type="PROSITE-ProRule" id="PRU00626"/>
    </source>
</evidence>
<dbReference type="Pfam" id="PF01985">
    <property type="entry name" value="CRS1_YhbY"/>
    <property type="match status" value="3"/>
</dbReference>
<dbReference type="PANTHER" id="PTHR31846">
    <property type="entry name" value="CRS1 / YHBY (CRM) DOMAIN-CONTAINING PROTEIN"/>
    <property type="match status" value="1"/>
</dbReference>
<evidence type="ECO:0000256" key="8">
    <source>
        <dbReference type="ARBA" id="ARBA00023187"/>
    </source>
</evidence>
<dbReference type="SUPFAM" id="SSF75471">
    <property type="entry name" value="YhbY-like"/>
    <property type="match status" value="3"/>
</dbReference>
<dbReference type="PROSITE" id="PS51295">
    <property type="entry name" value="CRM"/>
    <property type="match status" value="3"/>
</dbReference>
<dbReference type="GO" id="GO:0000373">
    <property type="term" value="P:Group II intron splicing"/>
    <property type="evidence" value="ECO:0007669"/>
    <property type="project" value="UniProtKB-ARBA"/>
</dbReference>
<dbReference type="FunFam" id="3.30.110.60:FF:000003">
    <property type="entry name" value="CRM-domain containing factor CFM3B, chloroplastic"/>
    <property type="match status" value="1"/>
</dbReference>
<protein>
    <recommendedName>
        <fullName evidence="13">CRM domain-containing protein</fullName>
    </recommendedName>
</protein>
<keyword evidence="6 10" id="KW-0694">RNA-binding</keyword>
<dbReference type="GO" id="GO:1990904">
    <property type="term" value="C:ribonucleoprotein complex"/>
    <property type="evidence" value="ECO:0007669"/>
    <property type="project" value="UniProtKB-KW"/>
</dbReference>
<evidence type="ECO:0000313" key="14">
    <source>
        <dbReference type="EMBL" id="KAG9455715.1"/>
    </source>
</evidence>
<sequence length="957" mass="108188">MAVYPQPALRFSHILSRCPASPNALPSANSKLSLTTALNSSKLDVSVYPQALGLDVENTQRAEHSNHKIRKKKKKLRPNFDEIAREHWSKKATSQRTKFPWQESQSVGTYSQSSLSSVQPPLSIGFPTEETSSSSGVAENLHLSPTIVGLAPWHHGSKQGKMHSVSEAESSSAALRVDDGGIDEKDTARTARTKLEESKISGEIQTTSIVGAKLEKSKISGEAQSRKFDSSVRKLPAARALSEQVQPNKRKGDIMSVTIQLPWERRGSLEEERRKSNIKLAETTIPESELRRLQNVALRMQERVKIGVTGITQAVVDEIYDKWKTEEVVKIKFEGPSAVNMKRTHETLEKKTGGLVIWRSGSSVVLYRGMTYNLPCVQSYTKESQIRSDDVATRQHLIRHNQDEDSSSDEMSLKGSSGTTKATKVSSASHLTDFEDSSGESLDINDIELLLEELGPRYRDWSGPHPLPVDADLLPRVIPGYKPPLRLLPHGIRPCLNNRQMTFLRRFARRMHPHFALGRSRQHEGLAMAIAKLWEKSAIAKIAIKRGVPHTCNERMAEEIKRLTGGTLLSRNKEYIVIYRGNDFLSLDMKKALIEREQSTRLKQDEEEAARLRMSTLALSKPKISKRPFVAGTLAETVEAKSRWGSELSMEEKEKIMRAEAMSRHASLVRYLERKLSLAQEKFMKAEKALCKVQNFLTPRELPTDLETITDEERFLFRKIGLSMKPFLCLGRRGVYDGTIENMHLHWKYRELVKILVKGKSFPQVKHIAISLEAESGGILISLDKTTKGYVIILYRGKNYLRPDSLKPKNLLTRRQALARSIELQRREALNHHISDLQQRIESLKLELEQMEAVKETGDENLYSRLDGAYSSDKDLEDEGEEAYLETYNDTMEDDKEPEDFMDAAPSEKENLDEQTTELASEKGLSIKRFPSYWCQHGDKTNSCIEGCSSGWYCSIC</sequence>
<feature type="region of interest" description="Disordered" evidence="12">
    <location>
        <begin position="155"/>
        <end position="174"/>
    </location>
</feature>
<feature type="compositionally biased region" description="Acidic residues" evidence="12">
    <location>
        <begin position="892"/>
        <end position="902"/>
    </location>
</feature>
<comment type="subcellular location">
    <subcellularLocation>
        <location evidence="1">Plastid</location>
        <location evidence="1">Chloroplast</location>
    </subcellularLocation>
</comment>
<keyword evidence="3" id="KW-0934">Plastid</keyword>
<evidence type="ECO:0000256" key="9">
    <source>
        <dbReference type="ARBA" id="ARBA00023274"/>
    </source>
</evidence>
<dbReference type="GO" id="GO:0009507">
    <property type="term" value="C:chloroplast"/>
    <property type="evidence" value="ECO:0007669"/>
    <property type="project" value="UniProtKB-SubCell"/>
</dbReference>
<feature type="region of interest" description="Disordered" evidence="12">
    <location>
        <begin position="892"/>
        <end position="912"/>
    </location>
</feature>
<keyword evidence="9" id="KW-0687">Ribonucleoprotein</keyword>
<dbReference type="GO" id="GO:0003729">
    <property type="term" value="F:mRNA binding"/>
    <property type="evidence" value="ECO:0007669"/>
    <property type="project" value="InterPro"/>
</dbReference>
<keyword evidence="5" id="KW-0677">Repeat</keyword>
<keyword evidence="4" id="KW-0507">mRNA processing</keyword>
<evidence type="ECO:0000256" key="4">
    <source>
        <dbReference type="ARBA" id="ARBA00022664"/>
    </source>
</evidence>
<evidence type="ECO:0000259" key="13">
    <source>
        <dbReference type="PROSITE" id="PS51295"/>
    </source>
</evidence>
<comment type="caution">
    <text evidence="14">The sequence shown here is derived from an EMBL/GenBank/DDBJ whole genome shotgun (WGS) entry which is preliminary data.</text>
</comment>
<feature type="region of interest" description="Disordered" evidence="12">
    <location>
        <begin position="399"/>
        <end position="438"/>
    </location>
</feature>
<evidence type="ECO:0000256" key="11">
    <source>
        <dbReference type="SAM" id="Coils"/>
    </source>
</evidence>
<name>A0AAV7F3H7_ARIFI</name>
<evidence type="ECO:0000256" key="12">
    <source>
        <dbReference type="SAM" id="MobiDB-lite"/>
    </source>
</evidence>
<feature type="domain" description="CRM" evidence="13">
    <location>
        <begin position="494"/>
        <end position="591"/>
    </location>
</feature>
<organism evidence="14 15">
    <name type="scientific">Aristolochia fimbriata</name>
    <name type="common">White veined hardy Dutchman's pipe vine</name>
    <dbReference type="NCBI Taxonomy" id="158543"/>
    <lineage>
        <taxon>Eukaryota</taxon>
        <taxon>Viridiplantae</taxon>
        <taxon>Streptophyta</taxon>
        <taxon>Embryophyta</taxon>
        <taxon>Tracheophyta</taxon>
        <taxon>Spermatophyta</taxon>
        <taxon>Magnoliopsida</taxon>
        <taxon>Magnoliidae</taxon>
        <taxon>Piperales</taxon>
        <taxon>Aristolochiaceae</taxon>
        <taxon>Aristolochia</taxon>
    </lineage>
</organism>
<dbReference type="EMBL" id="JAINDJ010000002">
    <property type="protein sequence ID" value="KAG9455715.1"/>
    <property type="molecule type" value="Genomic_DNA"/>
</dbReference>
<evidence type="ECO:0000256" key="1">
    <source>
        <dbReference type="ARBA" id="ARBA00004229"/>
    </source>
</evidence>
<dbReference type="SMART" id="SM01103">
    <property type="entry name" value="CRS1_YhbY"/>
    <property type="match status" value="3"/>
</dbReference>
<dbReference type="Proteomes" id="UP000825729">
    <property type="component" value="Unassembled WGS sequence"/>
</dbReference>
<evidence type="ECO:0000256" key="2">
    <source>
        <dbReference type="ARBA" id="ARBA00022528"/>
    </source>
</evidence>
<feature type="coiled-coil region" evidence="11">
    <location>
        <begin position="827"/>
        <end position="861"/>
    </location>
</feature>
<dbReference type="InterPro" id="IPR001890">
    <property type="entry name" value="RNA-binding_CRM"/>
</dbReference>
<evidence type="ECO:0000256" key="5">
    <source>
        <dbReference type="ARBA" id="ARBA00022737"/>
    </source>
</evidence>
<feature type="domain" description="CRM" evidence="13">
    <location>
        <begin position="707"/>
        <end position="807"/>
    </location>
</feature>
<evidence type="ECO:0000313" key="15">
    <source>
        <dbReference type="Proteomes" id="UP000825729"/>
    </source>
</evidence>
<dbReference type="GO" id="GO:0006397">
    <property type="term" value="P:mRNA processing"/>
    <property type="evidence" value="ECO:0007669"/>
    <property type="project" value="UniProtKB-KW"/>
</dbReference>
<keyword evidence="8" id="KW-0508">mRNA splicing</keyword>
<accession>A0AAV7F3H7</accession>
<reference evidence="14 15" key="1">
    <citation type="submission" date="2021-07" db="EMBL/GenBank/DDBJ databases">
        <title>The Aristolochia fimbriata genome: insights into angiosperm evolution, floral development and chemical biosynthesis.</title>
        <authorList>
            <person name="Jiao Y."/>
        </authorList>
    </citation>
    <scope>NUCLEOTIDE SEQUENCE [LARGE SCALE GENOMIC DNA]</scope>
    <source>
        <strain evidence="14">IBCAS-2021</strain>
        <tissue evidence="14">Leaf</tissue>
    </source>
</reference>
<keyword evidence="2" id="KW-0150">Chloroplast</keyword>